<reference evidence="2 3" key="1">
    <citation type="journal article" date="2018" name="Front. Plant Sci.">
        <title>Red Clover (Trifolium pratense) and Zigzag Clover (T. medium) - A Picture of Genomic Similarities and Differences.</title>
        <authorList>
            <person name="Dluhosova J."/>
            <person name="Istvanek J."/>
            <person name="Nedelnik J."/>
            <person name="Repkova J."/>
        </authorList>
    </citation>
    <scope>NUCLEOTIDE SEQUENCE [LARGE SCALE GENOMIC DNA]</scope>
    <source>
        <strain evidence="3">cv. 10/8</strain>
        <tissue evidence="2">Leaf</tissue>
    </source>
</reference>
<dbReference type="PANTHER" id="PTHR34427:SF5">
    <property type="entry name" value="DUF4283 DOMAIN-CONTAINING PROTEIN"/>
    <property type="match status" value="1"/>
</dbReference>
<proteinExistence type="predicted"/>
<feature type="non-terminal residue" evidence="2">
    <location>
        <position position="1"/>
    </location>
</feature>
<keyword evidence="3" id="KW-1185">Reference proteome</keyword>
<dbReference type="EMBL" id="LXQA010042470">
    <property type="protein sequence ID" value="MCI00190.1"/>
    <property type="molecule type" value="Genomic_DNA"/>
</dbReference>
<dbReference type="AlphaFoldDB" id="A0A392NLT4"/>
<dbReference type="Proteomes" id="UP000265520">
    <property type="component" value="Unassembled WGS sequence"/>
</dbReference>
<feature type="compositionally biased region" description="Acidic residues" evidence="1">
    <location>
        <begin position="158"/>
        <end position="167"/>
    </location>
</feature>
<accession>A0A392NLT4</accession>
<evidence type="ECO:0000313" key="3">
    <source>
        <dbReference type="Proteomes" id="UP000265520"/>
    </source>
</evidence>
<organism evidence="2 3">
    <name type="scientific">Trifolium medium</name>
    <dbReference type="NCBI Taxonomy" id="97028"/>
    <lineage>
        <taxon>Eukaryota</taxon>
        <taxon>Viridiplantae</taxon>
        <taxon>Streptophyta</taxon>
        <taxon>Embryophyta</taxon>
        <taxon>Tracheophyta</taxon>
        <taxon>Spermatophyta</taxon>
        <taxon>Magnoliopsida</taxon>
        <taxon>eudicotyledons</taxon>
        <taxon>Gunneridae</taxon>
        <taxon>Pentapetalae</taxon>
        <taxon>rosids</taxon>
        <taxon>fabids</taxon>
        <taxon>Fabales</taxon>
        <taxon>Fabaceae</taxon>
        <taxon>Papilionoideae</taxon>
        <taxon>50 kb inversion clade</taxon>
        <taxon>NPAAA clade</taxon>
        <taxon>Hologalegina</taxon>
        <taxon>IRL clade</taxon>
        <taxon>Trifolieae</taxon>
        <taxon>Trifolium</taxon>
    </lineage>
</organism>
<feature type="region of interest" description="Disordered" evidence="1">
    <location>
        <begin position="146"/>
        <end position="171"/>
    </location>
</feature>
<evidence type="ECO:0000313" key="2">
    <source>
        <dbReference type="EMBL" id="MCI00190.1"/>
    </source>
</evidence>
<gene>
    <name evidence="2" type="ORF">A2U01_0021207</name>
</gene>
<evidence type="ECO:0000256" key="1">
    <source>
        <dbReference type="SAM" id="MobiDB-lite"/>
    </source>
</evidence>
<dbReference type="PANTHER" id="PTHR34427">
    <property type="entry name" value="DUF4283 DOMAIN PROTEIN"/>
    <property type="match status" value="1"/>
</dbReference>
<name>A0A392NLT4_9FABA</name>
<sequence>SQGYFGVKVTPLGSNLTLLEGQEEGEVEALLEDAKEWLDQWFREIRPWNQKEVDVERIVWLRVFGIPLHAWNDDFFAMVTKPWGFFMNADDVTCKKLTMDVARILIRTSCQKAVDEFIDVKVDGEIFHLRVIEDSYGPMRLMLPMSQDHDGRANGSDSSEDDGEEEDERRLLAVVGGGGGAGERIRGGRGKFIGIKFVG</sequence>
<protein>
    <submittedName>
        <fullName evidence="2">DUF4283 domain protein</fullName>
    </submittedName>
</protein>
<comment type="caution">
    <text evidence="2">The sequence shown here is derived from an EMBL/GenBank/DDBJ whole genome shotgun (WGS) entry which is preliminary data.</text>
</comment>